<name>A0AA86TEE9_9EUKA</name>
<evidence type="ECO:0000313" key="1">
    <source>
        <dbReference type="EMBL" id="CAI9913947.1"/>
    </source>
</evidence>
<proteinExistence type="predicted"/>
<keyword evidence="3" id="KW-1185">Reference proteome</keyword>
<organism evidence="1">
    <name type="scientific">Hexamita inflata</name>
    <dbReference type="NCBI Taxonomy" id="28002"/>
    <lineage>
        <taxon>Eukaryota</taxon>
        <taxon>Metamonada</taxon>
        <taxon>Diplomonadida</taxon>
        <taxon>Hexamitidae</taxon>
        <taxon>Hexamitinae</taxon>
        <taxon>Hexamita</taxon>
    </lineage>
</organism>
<evidence type="ECO:0000313" key="3">
    <source>
        <dbReference type="Proteomes" id="UP001642409"/>
    </source>
</evidence>
<reference evidence="1" key="1">
    <citation type="submission" date="2023-06" db="EMBL/GenBank/DDBJ databases">
        <authorList>
            <person name="Kurt Z."/>
        </authorList>
    </citation>
    <scope>NUCLEOTIDE SEQUENCE</scope>
</reference>
<accession>A0AA86TEE9</accession>
<dbReference type="AlphaFoldDB" id="A0AA86TEE9"/>
<dbReference type="EMBL" id="CATOUU010000042">
    <property type="protein sequence ID" value="CAI9913947.1"/>
    <property type="molecule type" value="Genomic_DNA"/>
</dbReference>
<sequence length="182" mass="20765">MNMNIIEVLILDIIERVEKLSIGQLKSIYIKLSSFESYPINLTRLELINFVKGSISQAVTQLRIVRCLHKYPIDDKLPSILLNELGFKRTSMDLCGIKISVLTKMPIINPFDYLQLNDERTSLIIQFMEHPSQNCQIYHSQIVGVGMAFAILDGKGNKTPMINKVLQMDYRFLDAGVIAFVE</sequence>
<reference evidence="2 3" key="2">
    <citation type="submission" date="2024-07" db="EMBL/GenBank/DDBJ databases">
        <authorList>
            <person name="Akdeniz Z."/>
        </authorList>
    </citation>
    <scope>NUCLEOTIDE SEQUENCE [LARGE SCALE GENOMIC DNA]</scope>
</reference>
<gene>
    <name evidence="1" type="ORF">HINF_LOCUS1592</name>
    <name evidence="2" type="ORF">HINF_LOCUS22962</name>
</gene>
<protein>
    <submittedName>
        <fullName evidence="2">Hypothetical_protein</fullName>
    </submittedName>
</protein>
<comment type="caution">
    <text evidence="1">The sequence shown here is derived from an EMBL/GenBank/DDBJ whole genome shotgun (WGS) entry which is preliminary data.</text>
</comment>
<evidence type="ECO:0000313" key="2">
    <source>
        <dbReference type="EMBL" id="CAL6011736.1"/>
    </source>
</evidence>
<dbReference type="EMBL" id="CAXDID020000065">
    <property type="protein sequence ID" value="CAL6011736.1"/>
    <property type="molecule type" value="Genomic_DNA"/>
</dbReference>
<dbReference type="Proteomes" id="UP001642409">
    <property type="component" value="Unassembled WGS sequence"/>
</dbReference>